<evidence type="ECO:0000256" key="1">
    <source>
        <dbReference type="SAM" id="MobiDB-lite"/>
    </source>
</evidence>
<dbReference type="SUPFAM" id="SSF55724">
    <property type="entry name" value="Mog1p/PsbP-like"/>
    <property type="match status" value="1"/>
</dbReference>
<keyword evidence="2" id="KW-0732">Signal</keyword>
<dbReference type="AlphaFoldDB" id="A0A1G9PJ37"/>
<protein>
    <submittedName>
        <fullName evidence="4">UPF0176 protein</fullName>
    </submittedName>
</protein>
<dbReference type="InterPro" id="IPR016123">
    <property type="entry name" value="Mog1/PsbP_a/b/a-sand"/>
</dbReference>
<feature type="domain" description="DUF2020" evidence="3">
    <location>
        <begin position="44"/>
        <end position="188"/>
    </location>
</feature>
<dbReference type="OrthoDB" id="4774058at2"/>
<gene>
    <name evidence="4" type="ORF">SAMN04488535_1481</name>
</gene>
<evidence type="ECO:0000256" key="2">
    <source>
        <dbReference type="SAM" id="SignalP"/>
    </source>
</evidence>
<organism evidence="4 5">
    <name type="scientific">Corynebacterium mycetoides</name>
    <dbReference type="NCBI Taxonomy" id="38302"/>
    <lineage>
        <taxon>Bacteria</taxon>
        <taxon>Bacillati</taxon>
        <taxon>Actinomycetota</taxon>
        <taxon>Actinomycetes</taxon>
        <taxon>Mycobacteriales</taxon>
        <taxon>Corynebacteriaceae</taxon>
        <taxon>Corynebacterium</taxon>
    </lineage>
</organism>
<evidence type="ECO:0000313" key="5">
    <source>
        <dbReference type="Proteomes" id="UP000199350"/>
    </source>
</evidence>
<keyword evidence="5" id="KW-1185">Reference proteome</keyword>
<accession>A0A1G9PJ37</accession>
<dbReference type="STRING" id="38302.SAMN04488535_1481"/>
<dbReference type="InterPro" id="IPR018567">
    <property type="entry name" value="DUF2020"/>
</dbReference>
<evidence type="ECO:0000259" key="3">
    <source>
        <dbReference type="Pfam" id="PF09449"/>
    </source>
</evidence>
<evidence type="ECO:0000313" key="4">
    <source>
        <dbReference type="EMBL" id="SDL98836.1"/>
    </source>
</evidence>
<dbReference type="Gene3D" id="3.40.1000.10">
    <property type="entry name" value="Mog1/PsbP, alpha/beta/alpha sandwich"/>
    <property type="match status" value="1"/>
</dbReference>
<dbReference type="PROSITE" id="PS51257">
    <property type="entry name" value="PROKAR_LIPOPROTEIN"/>
    <property type="match status" value="1"/>
</dbReference>
<dbReference type="Proteomes" id="UP000199350">
    <property type="component" value="Chromosome I"/>
</dbReference>
<dbReference type="EMBL" id="LT629700">
    <property type="protein sequence ID" value="SDL98836.1"/>
    <property type="molecule type" value="Genomic_DNA"/>
</dbReference>
<feature type="chain" id="PRO_5009245317" evidence="2">
    <location>
        <begin position="24"/>
        <end position="188"/>
    </location>
</feature>
<name>A0A1G9PJ37_9CORY</name>
<dbReference type="Pfam" id="PF09449">
    <property type="entry name" value="DUF2020"/>
    <property type="match status" value="1"/>
</dbReference>
<sequence length="188" mass="19383">MRFTLPRAAAALVAVGFLAGCSADEPAQPPTPVGEAVPALDQGLPHDALPDASPDPAGACPYLDAPWVAEANGQRVTAVGVDQRFDTPACVFWSYQDAPQLTVLVRHMPTPADAMAVVDWAAPIEYTEPASDPEGWDGGRHGGGAVPGRVGAAYSVAKGPVAVTVFTDQDESVKAQVVAEQVITTLGL</sequence>
<proteinExistence type="predicted"/>
<dbReference type="RefSeq" id="WP_092150695.1">
    <property type="nucleotide sequence ID" value="NZ_LT629700.1"/>
</dbReference>
<feature type="region of interest" description="Disordered" evidence="1">
    <location>
        <begin position="26"/>
        <end position="53"/>
    </location>
</feature>
<reference evidence="5" key="1">
    <citation type="submission" date="2016-10" db="EMBL/GenBank/DDBJ databases">
        <authorList>
            <person name="Varghese N."/>
            <person name="Submissions S."/>
        </authorList>
    </citation>
    <scope>NUCLEOTIDE SEQUENCE [LARGE SCALE GENOMIC DNA]</scope>
    <source>
        <strain evidence="5">DSM 20632</strain>
    </source>
</reference>
<feature type="signal peptide" evidence="2">
    <location>
        <begin position="1"/>
        <end position="23"/>
    </location>
</feature>